<proteinExistence type="predicted"/>
<reference evidence="1 2" key="1">
    <citation type="journal article" date="2024" name="G3 (Bethesda)">
        <title>Genome assembly of Hibiscus sabdariffa L. provides insights into metabolisms of medicinal natural products.</title>
        <authorList>
            <person name="Kim T."/>
        </authorList>
    </citation>
    <scope>NUCLEOTIDE SEQUENCE [LARGE SCALE GENOMIC DNA]</scope>
    <source>
        <strain evidence="1">TK-2024</strain>
        <tissue evidence="1">Old leaves</tissue>
    </source>
</reference>
<keyword evidence="2" id="KW-1185">Reference proteome</keyword>
<organism evidence="1 2">
    <name type="scientific">Hibiscus sabdariffa</name>
    <name type="common">roselle</name>
    <dbReference type="NCBI Taxonomy" id="183260"/>
    <lineage>
        <taxon>Eukaryota</taxon>
        <taxon>Viridiplantae</taxon>
        <taxon>Streptophyta</taxon>
        <taxon>Embryophyta</taxon>
        <taxon>Tracheophyta</taxon>
        <taxon>Spermatophyta</taxon>
        <taxon>Magnoliopsida</taxon>
        <taxon>eudicotyledons</taxon>
        <taxon>Gunneridae</taxon>
        <taxon>Pentapetalae</taxon>
        <taxon>rosids</taxon>
        <taxon>malvids</taxon>
        <taxon>Malvales</taxon>
        <taxon>Malvaceae</taxon>
        <taxon>Malvoideae</taxon>
        <taxon>Hibiscus</taxon>
    </lineage>
</organism>
<name>A0ABR2F0G8_9ROSI</name>
<evidence type="ECO:0000313" key="1">
    <source>
        <dbReference type="EMBL" id="KAK8568456.1"/>
    </source>
</evidence>
<gene>
    <name evidence="1" type="ORF">V6N12_007007</name>
</gene>
<comment type="caution">
    <text evidence="1">The sequence shown here is derived from an EMBL/GenBank/DDBJ whole genome shotgun (WGS) entry which is preliminary data.</text>
</comment>
<accession>A0ABR2F0G8</accession>
<dbReference type="Proteomes" id="UP001472677">
    <property type="component" value="Unassembled WGS sequence"/>
</dbReference>
<dbReference type="EMBL" id="JBBPBM010000009">
    <property type="protein sequence ID" value="KAK8568456.1"/>
    <property type="molecule type" value="Genomic_DNA"/>
</dbReference>
<sequence>MQSSWLSNGFCNAMEKFIRQNRAFLLKIGLQLVTNSASGQWDWILLSITPGSSDSVLSSKFAYKALDSSTMAVNIMEANARLPLRAASAHVDGDWRCPGEGWCKGNAAGAISCGGDAAGGGVIRDANRTWIFGFSMSLRSCSMLVATLGII</sequence>
<protein>
    <submittedName>
        <fullName evidence="1">Uncharacterized protein</fullName>
    </submittedName>
</protein>
<evidence type="ECO:0000313" key="2">
    <source>
        <dbReference type="Proteomes" id="UP001472677"/>
    </source>
</evidence>